<dbReference type="PANTHER" id="PTHR42770">
    <property type="entry name" value="AMINO ACID TRANSPORTER-RELATED"/>
    <property type="match status" value="1"/>
</dbReference>
<feature type="transmembrane region" description="Helical" evidence="8">
    <location>
        <begin position="173"/>
        <end position="195"/>
    </location>
</feature>
<dbReference type="Gene3D" id="1.20.1740.10">
    <property type="entry name" value="Amino acid/polyamine transporter I"/>
    <property type="match status" value="1"/>
</dbReference>
<evidence type="ECO:0000313" key="9">
    <source>
        <dbReference type="EMBL" id="BDY32925.1"/>
    </source>
</evidence>
<dbReference type="PANTHER" id="PTHR42770:SF11">
    <property type="entry name" value="INNER MEMBRANE TRANSPORT PROTEIN YBAT"/>
    <property type="match status" value="1"/>
</dbReference>
<feature type="transmembrane region" description="Helical" evidence="8">
    <location>
        <begin position="295"/>
        <end position="314"/>
    </location>
</feature>
<proteinExistence type="inferred from homology"/>
<sequence>MTSKTKPGGDTVEDRFDRTMTWRGALSMALALPASALAVIGYWTGALGGWAAVALLAISSTITILQNFSYAEMASMFPDKAGGVALYAFEAWKNVSRPIGALAAAGYWVGWSFGLAANALVIGELVQAQWFSSLGGTVAVGPLELGLGHVIAVVALVLVWALNLFGIQPAVRVSYAVNALVILVMAAVAAASILTGKLDLGNLTWSLGSGAASPVIVACVWLFLMGWTVYGTEIAATFTPEYRDPRSDVPKALTAAALCSLFIFVAMPVVAAGTVGEAEIAANPLGFNVTLFEDLFGWAGSLAIVVLCLAMFNLMSVATADSGRALFGMADNGLTIRQLGVLNAAHMPARAMTVGLVLNIVLVLFIGNLVGVIFASNLGYILAVVIALSGYLLLRRSGIAPDRSYRLPGWWNVVTAVLALLNLTFFAVAVTHPALTGYGGWKEELIGFGVLALAVAMYGYRRHIQDRAAAD</sequence>
<evidence type="ECO:0000256" key="6">
    <source>
        <dbReference type="ARBA" id="ARBA00022989"/>
    </source>
</evidence>
<keyword evidence="4" id="KW-1003">Cell membrane</keyword>
<protein>
    <recommendedName>
        <fullName evidence="11">APC family permease</fullName>
    </recommendedName>
</protein>
<dbReference type="PIRSF" id="PIRSF006060">
    <property type="entry name" value="AA_transporter"/>
    <property type="match status" value="1"/>
</dbReference>
<feature type="transmembrane region" description="Helical" evidence="8">
    <location>
        <begin position="99"/>
        <end position="126"/>
    </location>
</feature>
<feature type="transmembrane region" description="Helical" evidence="8">
    <location>
        <begin position="146"/>
        <end position="166"/>
    </location>
</feature>
<dbReference type="GO" id="GO:0022857">
    <property type="term" value="F:transmembrane transporter activity"/>
    <property type="evidence" value="ECO:0007669"/>
    <property type="project" value="InterPro"/>
</dbReference>
<evidence type="ECO:0000256" key="7">
    <source>
        <dbReference type="ARBA" id="ARBA00023136"/>
    </source>
</evidence>
<feature type="transmembrane region" description="Helical" evidence="8">
    <location>
        <begin position="444"/>
        <end position="460"/>
    </location>
</feature>
<gene>
    <name evidence="9" type="ORF">hbim_06897</name>
</gene>
<feature type="transmembrane region" description="Helical" evidence="8">
    <location>
        <begin position="356"/>
        <end position="374"/>
    </location>
</feature>
<evidence type="ECO:0000256" key="1">
    <source>
        <dbReference type="ARBA" id="ARBA00002249"/>
    </source>
</evidence>
<dbReference type="GO" id="GO:0005886">
    <property type="term" value="C:plasma membrane"/>
    <property type="evidence" value="ECO:0007669"/>
    <property type="project" value="UniProtKB-SubCell"/>
</dbReference>
<name>A0AAI8U1N8_MYCME</name>
<comment type="subcellular location">
    <subcellularLocation>
        <location evidence="2">Cell membrane</location>
        <topology evidence="2">Multi-pass membrane protein</topology>
    </subcellularLocation>
</comment>
<dbReference type="RefSeq" id="WP_276823065.1">
    <property type="nucleotide sequence ID" value="NZ_AP027452.1"/>
</dbReference>
<feature type="transmembrane region" description="Helical" evidence="8">
    <location>
        <begin position="49"/>
        <end position="70"/>
    </location>
</feature>
<feature type="transmembrane region" description="Helical" evidence="8">
    <location>
        <begin position="380"/>
        <end position="398"/>
    </location>
</feature>
<reference evidence="9" key="1">
    <citation type="submission" date="2023-03" db="EMBL/GenBank/DDBJ databases">
        <title>Draft genome sequence of a Mycolicibacterium mageritense strain H4_3_1 isolated from a hybrid biological-inorganic system reactor.</title>
        <authorList>
            <person name="Feng X."/>
            <person name="Kazama D."/>
            <person name="Sato K."/>
            <person name="Kobayashi H."/>
        </authorList>
    </citation>
    <scope>NUCLEOTIDE SEQUENCE</scope>
    <source>
        <strain evidence="9">H4_3_1</strain>
    </source>
</reference>
<dbReference type="InterPro" id="IPR002293">
    <property type="entry name" value="AA/rel_permease1"/>
</dbReference>
<feature type="transmembrane region" description="Helical" evidence="8">
    <location>
        <begin position="207"/>
        <end position="231"/>
    </location>
</feature>
<evidence type="ECO:0000256" key="5">
    <source>
        <dbReference type="ARBA" id="ARBA00022692"/>
    </source>
</evidence>
<evidence type="ECO:0000256" key="3">
    <source>
        <dbReference type="ARBA" id="ARBA00009523"/>
    </source>
</evidence>
<feature type="transmembrane region" description="Helical" evidence="8">
    <location>
        <begin position="21"/>
        <end position="43"/>
    </location>
</feature>
<keyword evidence="6 8" id="KW-1133">Transmembrane helix</keyword>
<comment type="similarity">
    <text evidence="3">Belongs to the amino acid-polyamine-organocation (APC) superfamily.</text>
</comment>
<evidence type="ECO:0008006" key="11">
    <source>
        <dbReference type="Google" id="ProtNLM"/>
    </source>
</evidence>
<keyword evidence="7 8" id="KW-0472">Membrane</keyword>
<feature type="transmembrane region" description="Helical" evidence="8">
    <location>
        <begin position="410"/>
        <end position="432"/>
    </location>
</feature>
<dbReference type="EMBL" id="AP027452">
    <property type="protein sequence ID" value="BDY32925.1"/>
    <property type="molecule type" value="Genomic_DNA"/>
</dbReference>
<dbReference type="InterPro" id="IPR050367">
    <property type="entry name" value="APC_superfamily"/>
</dbReference>
<evidence type="ECO:0000313" key="10">
    <source>
        <dbReference type="Proteomes" id="UP001241092"/>
    </source>
</evidence>
<accession>A0AAI8U1N8</accession>
<evidence type="ECO:0000256" key="4">
    <source>
        <dbReference type="ARBA" id="ARBA00022475"/>
    </source>
</evidence>
<feature type="transmembrane region" description="Helical" evidence="8">
    <location>
        <begin position="252"/>
        <end position="275"/>
    </location>
</feature>
<keyword evidence="5 8" id="KW-0812">Transmembrane</keyword>
<evidence type="ECO:0000256" key="2">
    <source>
        <dbReference type="ARBA" id="ARBA00004651"/>
    </source>
</evidence>
<evidence type="ECO:0000256" key="8">
    <source>
        <dbReference type="SAM" id="Phobius"/>
    </source>
</evidence>
<dbReference type="Pfam" id="PF13520">
    <property type="entry name" value="AA_permease_2"/>
    <property type="match status" value="1"/>
</dbReference>
<dbReference type="Proteomes" id="UP001241092">
    <property type="component" value="Chromosome"/>
</dbReference>
<dbReference type="AlphaFoldDB" id="A0AAI8U1N8"/>
<organism evidence="9 10">
    <name type="scientific">Mycolicibacterium mageritense</name>
    <name type="common">Mycobacterium mageritense</name>
    <dbReference type="NCBI Taxonomy" id="53462"/>
    <lineage>
        <taxon>Bacteria</taxon>
        <taxon>Bacillati</taxon>
        <taxon>Actinomycetota</taxon>
        <taxon>Actinomycetes</taxon>
        <taxon>Mycobacteriales</taxon>
        <taxon>Mycobacteriaceae</taxon>
        <taxon>Mycolicibacterium</taxon>
    </lineage>
</organism>
<comment type="function">
    <text evidence="1">Probable amino-acid or metabolite transport protein.</text>
</comment>